<accession>A0A2A2KER0</accession>
<dbReference type="OrthoDB" id="5831355at2759"/>
<sequence length="198" mass="22322">MTDSVITVLHGSRKDVYVRQCTCLEMANCYEEAKLQAYDCMQPCWDRVPPVTNQPNQLMTCFDEKKAFIDEIIGCFKANVKGCQPTITSQPMLVTDYDYTEMIRLVEQTAKHQVAKFISAIASEQVKRVMNSAAELGHCVKECFIEKNRNGFCFDKLGCEPKIDDARAKSAVRRCAKQVKWKVEAQGLCNCASKAGIK</sequence>
<organism evidence="1 2">
    <name type="scientific">Diploscapter pachys</name>
    <dbReference type="NCBI Taxonomy" id="2018661"/>
    <lineage>
        <taxon>Eukaryota</taxon>
        <taxon>Metazoa</taxon>
        <taxon>Ecdysozoa</taxon>
        <taxon>Nematoda</taxon>
        <taxon>Chromadorea</taxon>
        <taxon>Rhabditida</taxon>
        <taxon>Rhabditina</taxon>
        <taxon>Rhabditomorpha</taxon>
        <taxon>Rhabditoidea</taxon>
        <taxon>Rhabditidae</taxon>
        <taxon>Diploscapter</taxon>
    </lineage>
</organism>
<dbReference type="Proteomes" id="UP000218231">
    <property type="component" value="Unassembled WGS sequence"/>
</dbReference>
<comment type="caution">
    <text evidence="1">The sequence shown here is derived from an EMBL/GenBank/DDBJ whole genome shotgun (WGS) entry which is preliminary data.</text>
</comment>
<evidence type="ECO:0000313" key="2">
    <source>
        <dbReference type="Proteomes" id="UP000218231"/>
    </source>
</evidence>
<dbReference type="PANTHER" id="PTHR34401:SF1">
    <property type="entry name" value="DUF19 DOMAIN-CONTAINING PROTEIN"/>
    <property type="match status" value="1"/>
</dbReference>
<reference evidence="1 2" key="1">
    <citation type="journal article" date="2017" name="Curr. Biol.">
        <title>Genome architecture and evolution of a unichromosomal asexual nematode.</title>
        <authorList>
            <person name="Fradin H."/>
            <person name="Zegar C."/>
            <person name="Gutwein M."/>
            <person name="Lucas J."/>
            <person name="Kovtun M."/>
            <person name="Corcoran D."/>
            <person name="Baugh L.R."/>
            <person name="Kiontke K."/>
            <person name="Gunsalus K."/>
            <person name="Fitch D.H."/>
            <person name="Piano F."/>
        </authorList>
    </citation>
    <scope>NUCLEOTIDE SEQUENCE [LARGE SCALE GENOMIC DNA]</scope>
    <source>
        <strain evidence="1">PF1309</strain>
    </source>
</reference>
<gene>
    <name evidence="1" type="ORF">WR25_03503</name>
</gene>
<name>A0A2A2KER0_9BILA</name>
<keyword evidence="2" id="KW-1185">Reference proteome</keyword>
<proteinExistence type="predicted"/>
<dbReference type="AlphaFoldDB" id="A0A2A2KER0"/>
<dbReference type="PANTHER" id="PTHR34401">
    <property type="entry name" value="PROTEIN CBG12388-RELATED"/>
    <property type="match status" value="1"/>
</dbReference>
<protein>
    <submittedName>
        <fullName evidence="1">Uncharacterized protein</fullName>
    </submittedName>
</protein>
<dbReference type="EMBL" id="LIAE01008808">
    <property type="protein sequence ID" value="PAV72352.1"/>
    <property type="molecule type" value="Genomic_DNA"/>
</dbReference>
<evidence type="ECO:0000313" key="1">
    <source>
        <dbReference type="EMBL" id="PAV72352.1"/>
    </source>
</evidence>